<dbReference type="STRING" id="29655.A0A0K9NMJ1"/>
<evidence type="ECO:0000256" key="6">
    <source>
        <dbReference type="ARBA" id="ARBA00023306"/>
    </source>
</evidence>
<proteinExistence type="predicted"/>
<protein>
    <submittedName>
        <fullName evidence="9">Anaphase promoting complex subunit 6/cell division cycle protein(IC)</fullName>
    </submittedName>
</protein>
<dbReference type="GO" id="GO:0031145">
    <property type="term" value="P:anaphase-promoting complex-dependent catabolic process"/>
    <property type="evidence" value="ECO:0000318"/>
    <property type="project" value="GO_Central"/>
</dbReference>
<dbReference type="Gene3D" id="1.25.40.10">
    <property type="entry name" value="Tetratricopeptide repeat domain"/>
    <property type="match status" value="1"/>
</dbReference>
<organism evidence="9 10">
    <name type="scientific">Zostera marina</name>
    <name type="common">Eelgrass</name>
    <dbReference type="NCBI Taxonomy" id="29655"/>
    <lineage>
        <taxon>Eukaryota</taxon>
        <taxon>Viridiplantae</taxon>
        <taxon>Streptophyta</taxon>
        <taxon>Embryophyta</taxon>
        <taxon>Tracheophyta</taxon>
        <taxon>Spermatophyta</taxon>
        <taxon>Magnoliopsida</taxon>
        <taxon>Liliopsida</taxon>
        <taxon>Zosteraceae</taxon>
        <taxon>Zostera</taxon>
    </lineage>
</organism>
<keyword evidence="10" id="KW-1185">Reference proteome</keyword>
<evidence type="ECO:0000256" key="7">
    <source>
        <dbReference type="PROSITE-ProRule" id="PRU00339"/>
    </source>
</evidence>
<evidence type="ECO:0000256" key="5">
    <source>
        <dbReference type="ARBA" id="ARBA00022803"/>
    </source>
</evidence>
<feature type="repeat" description="TPR" evidence="7">
    <location>
        <begin position="387"/>
        <end position="420"/>
    </location>
</feature>
<dbReference type="PANTHER" id="PTHR12558">
    <property type="entry name" value="CELL DIVISION CYCLE 16,23,27"/>
    <property type="match status" value="1"/>
</dbReference>
<dbReference type="InterPro" id="IPR011990">
    <property type="entry name" value="TPR-like_helical_dom_sf"/>
</dbReference>
<dbReference type="PROSITE" id="PS50005">
    <property type="entry name" value="TPR"/>
    <property type="match status" value="2"/>
</dbReference>
<accession>A0A0K9NMJ1</accession>
<comment type="caution">
    <text evidence="9">The sequence shown here is derived from an EMBL/GenBank/DDBJ whole genome shotgun (WGS) entry which is preliminary data.</text>
</comment>
<evidence type="ECO:0000256" key="3">
    <source>
        <dbReference type="ARBA" id="ARBA00022776"/>
    </source>
</evidence>
<evidence type="ECO:0000256" key="4">
    <source>
        <dbReference type="ARBA" id="ARBA00022786"/>
    </source>
</evidence>
<feature type="compositionally biased region" description="Polar residues" evidence="8">
    <location>
        <begin position="25"/>
        <end position="35"/>
    </location>
</feature>
<dbReference type="SMART" id="SM00028">
    <property type="entry name" value="TPR"/>
    <property type="match status" value="4"/>
</dbReference>
<name>A0A0K9NMJ1_ZOSMR</name>
<dbReference type="InterPro" id="IPR019734">
    <property type="entry name" value="TPR_rpt"/>
</dbReference>
<dbReference type="GO" id="GO:0051301">
    <property type="term" value="P:cell division"/>
    <property type="evidence" value="ECO:0000318"/>
    <property type="project" value="GO_Central"/>
</dbReference>
<evidence type="ECO:0000313" key="9">
    <source>
        <dbReference type="EMBL" id="KMZ57976.1"/>
    </source>
</evidence>
<reference evidence="10" key="1">
    <citation type="journal article" date="2016" name="Nature">
        <title>The genome of the seagrass Zostera marina reveals angiosperm adaptation to the sea.</title>
        <authorList>
            <person name="Olsen J.L."/>
            <person name="Rouze P."/>
            <person name="Verhelst B."/>
            <person name="Lin Y.-C."/>
            <person name="Bayer T."/>
            <person name="Collen J."/>
            <person name="Dattolo E."/>
            <person name="De Paoli E."/>
            <person name="Dittami S."/>
            <person name="Maumus F."/>
            <person name="Michel G."/>
            <person name="Kersting A."/>
            <person name="Lauritano C."/>
            <person name="Lohaus R."/>
            <person name="Toepel M."/>
            <person name="Tonon T."/>
            <person name="Vanneste K."/>
            <person name="Amirebrahimi M."/>
            <person name="Brakel J."/>
            <person name="Bostroem C."/>
            <person name="Chovatia M."/>
            <person name="Grimwood J."/>
            <person name="Jenkins J.W."/>
            <person name="Jueterbock A."/>
            <person name="Mraz A."/>
            <person name="Stam W.T."/>
            <person name="Tice H."/>
            <person name="Bornberg-Bauer E."/>
            <person name="Green P.J."/>
            <person name="Pearson G.A."/>
            <person name="Procaccini G."/>
            <person name="Duarte C.M."/>
            <person name="Schmutz J."/>
            <person name="Reusch T.B.H."/>
            <person name="Van de Peer Y."/>
        </authorList>
    </citation>
    <scope>NUCLEOTIDE SEQUENCE [LARGE SCALE GENOMIC DNA]</scope>
    <source>
        <strain evidence="10">cv. Finnish</strain>
    </source>
</reference>
<dbReference type="AlphaFoldDB" id="A0A0K9NMJ1"/>
<keyword evidence="4" id="KW-0833">Ubl conjugation pathway</keyword>
<sequence>MARVSPLSKDWEQVAVNAVRRSSAETETVNKSTTKAGREGERMKEKVVAKMRGVVRDCVSKHLYSSAIFFADKVAAMTSDPTDIYMQAQALFLGGHYRRALHLLTASQIVLRDLRFRYLAAKCLEELKLWHQCLEMLGDAKVDEYGNVSDANECNAAYLGKDGEDCEINIISAICFLRGKAHEALENRTQARQWYQAAFREDPLCYEALERLIDNYMLTYEEESKLLSSVKFSSEDGWLSTFYSCLLKKYDKEDAVEAKFKVLEKETWEFSLTDSLFNVSFKNNTDLLVCKADYYHQCGEYQKCFALTSVLLERDPFHLKCTLIHLIASMELCLSNDLYTMASDLVKEYPQNALSWFAVGCYYYCIKNYDQARRFFSKSTSLNGTFAPAWFGVGNAHAAQEESDQAMEPYRTASRLFPGCHLPALYIGMEYMRTHNFKLAEQAKTICPFDPLVYNELGVVAYQAKE</sequence>
<evidence type="ECO:0000256" key="1">
    <source>
        <dbReference type="ARBA" id="ARBA00022618"/>
    </source>
</evidence>
<evidence type="ECO:0000256" key="2">
    <source>
        <dbReference type="ARBA" id="ARBA00022737"/>
    </source>
</evidence>
<feature type="repeat" description="TPR" evidence="7">
    <location>
        <begin position="353"/>
        <end position="386"/>
    </location>
</feature>
<feature type="region of interest" description="Disordered" evidence="8">
    <location>
        <begin position="22"/>
        <end position="42"/>
    </location>
</feature>
<dbReference type="OrthoDB" id="10006270at2759"/>
<dbReference type="Proteomes" id="UP000036987">
    <property type="component" value="Unassembled WGS sequence"/>
</dbReference>
<dbReference type="GO" id="GO:0045842">
    <property type="term" value="P:positive regulation of mitotic metaphase/anaphase transition"/>
    <property type="evidence" value="ECO:0000318"/>
    <property type="project" value="GO_Central"/>
</dbReference>
<keyword evidence="1 9" id="KW-0132">Cell division</keyword>
<dbReference type="Pfam" id="PF12895">
    <property type="entry name" value="ANAPC3"/>
    <property type="match status" value="1"/>
</dbReference>
<dbReference type="GO" id="GO:0016567">
    <property type="term" value="P:protein ubiquitination"/>
    <property type="evidence" value="ECO:0000318"/>
    <property type="project" value="GO_Central"/>
</dbReference>
<dbReference type="PANTHER" id="PTHR12558:SF9">
    <property type="entry name" value="CELL DIVISION CYCLE PROTEIN 16 HOMOLOG"/>
    <property type="match status" value="1"/>
</dbReference>
<evidence type="ECO:0000313" key="10">
    <source>
        <dbReference type="Proteomes" id="UP000036987"/>
    </source>
</evidence>
<keyword evidence="5 7" id="KW-0802">TPR repeat</keyword>
<keyword evidence="6" id="KW-0131">Cell cycle</keyword>
<dbReference type="GO" id="GO:0005737">
    <property type="term" value="C:cytoplasm"/>
    <property type="evidence" value="ECO:0000318"/>
    <property type="project" value="GO_Central"/>
</dbReference>
<dbReference type="SUPFAM" id="SSF48452">
    <property type="entry name" value="TPR-like"/>
    <property type="match status" value="2"/>
</dbReference>
<dbReference type="EMBL" id="LFYR01001978">
    <property type="protein sequence ID" value="KMZ57976.1"/>
    <property type="molecule type" value="Genomic_DNA"/>
</dbReference>
<evidence type="ECO:0000256" key="8">
    <source>
        <dbReference type="SAM" id="MobiDB-lite"/>
    </source>
</evidence>
<keyword evidence="3" id="KW-0498">Mitosis</keyword>
<keyword evidence="2" id="KW-0677">Repeat</keyword>
<dbReference type="GO" id="GO:0005680">
    <property type="term" value="C:anaphase-promoting complex"/>
    <property type="evidence" value="ECO:0000318"/>
    <property type="project" value="GO_Central"/>
</dbReference>
<gene>
    <name evidence="9" type="ORF">ZOSMA_7G00050</name>
</gene>
<dbReference type="OMA" id="SFAEAWI"/>